<evidence type="ECO:0000256" key="3">
    <source>
        <dbReference type="ARBA" id="ARBA00022741"/>
    </source>
</evidence>
<dbReference type="STRING" id="38772.ENSGAGP00000004257"/>
<dbReference type="AlphaFoldDB" id="A0A452GQP3"/>
<sequence length="87" mass="10332">MKTLFKLRILQSVWTPQSPSRLFHKDNRRLVSQIVSHYESINRCEQELPEHFNFASDVLDKWSQLEKVAVLLHHRYWARSSGGVNQL</sequence>
<keyword evidence="5" id="KW-0067">ATP-binding</keyword>
<keyword evidence="4" id="KW-0443">Lipid metabolism</keyword>
<evidence type="ECO:0000256" key="4">
    <source>
        <dbReference type="ARBA" id="ARBA00022832"/>
    </source>
</evidence>
<dbReference type="PANTHER" id="PTHR43605:SF10">
    <property type="entry name" value="ACYL-COA SYNTHETASE MEDIUM CHAIN FAMILY MEMBER 3"/>
    <property type="match status" value="1"/>
</dbReference>
<keyword evidence="3" id="KW-0547">Nucleotide-binding</keyword>
<dbReference type="Proteomes" id="UP000291020">
    <property type="component" value="Unassembled WGS sequence"/>
</dbReference>
<evidence type="ECO:0000313" key="7">
    <source>
        <dbReference type="Proteomes" id="UP000291020"/>
    </source>
</evidence>
<evidence type="ECO:0000256" key="2">
    <source>
        <dbReference type="ARBA" id="ARBA00022598"/>
    </source>
</evidence>
<keyword evidence="7" id="KW-1185">Reference proteome</keyword>
<reference evidence="7" key="1">
    <citation type="journal article" date="2017" name="PLoS ONE">
        <title>The Agassiz's desert tortoise genome provides a resource for the conservation of a threatened species.</title>
        <authorList>
            <person name="Tollis M."/>
            <person name="DeNardo D.F."/>
            <person name="Cornelius J.A."/>
            <person name="Dolby G.A."/>
            <person name="Edwards T."/>
            <person name="Henen B.T."/>
            <person name="Karl A.E."/>
            <person name="Murphy R.W."/>
            <person name="Kusumi K."/>
        </authorList>
    </citation>
    <scope>NUCLEOTIDE SEQUENCE [LARGE SCALE GENOMIC DNA]</scope>
</reference>
<organism evidence="6 7">
    <name type="scientific">Gopherus agassizii</name>
    <name type="common">Agassiz's desert tortoise</name>
    <dbReference type="NCBI Taxonomy" id="38772"/>
    <lineage>
        <taxon>Eukaryota</taxon>
        <taxon>Metazoa</taxon>
        <taxon>Chordata</taxon>
        <taxon>Craniata</taxon>
        <taxon>Vertebrata</taxon>
        <taxon>Euteleostomi</taxon>
        <taxon>Archelosauria</taxon>
        <taxon>Testudinata</taxon>
        <taxon>Testudines</taxon>
        <taxon>Cryptodira</taxon>
        <taxon>Durocryptodira</taxon>
        <taxon>Testudinoidea</taxon>
        <taxon>Testudinidae</taxon>
        <taxon>Gopherus</taxon>
    </lineage>
</organism>
<dbReference type="GO" id="GO:0006637">
    <property type="term" value="P:acyl-CoA metabolic process"/>
    <property type="evidence" value="ECO:0007669"/>
    <property type="project" value="TreeGrafter"/>
</dbReference>
<evidence type="ECO:0000313" key="6">
    <source>
        <dbReference type="Ensembl" id="ENSGAGP00000004257.1"/>
    </source>
</evidence>
<reference evidence="6" key="2">
    <citation type="submission" date="2025-08" db="UniProtKB">
        <authorList>
            <consortium name="Ensembl"/>
        </authorList>
    </citation>
    <scope>IDENTIFICATION</scope>
</reference>
<keyword evidence="4" id="KW-0276">Fatty acid metabolism</keyword>
<dbReference type="InterPro" id="IPR051087">
    <property type="entry name" value="Mitochondrial_ACSM"/>
</dbReference>
<proteinExistence type="inferred from homology"/>
<dbReference type="PANTHER" id="PTHR43605">
    <property type="entry name" value="ACYL-COENZYME A SYNTHETASE"/>
    <property type="match status" value="1"/>
</dbReference>
<protein>
    <submittedName>
        <fullName evidence="6">Uncharacterized protein</fullName>
    </submittedName>
</protein>
<keyword evidence="2" id="KW-0436">Ligase</keyword>
<name>A0A452GQP3_9SAUR</name>
<dbReference type="GO" id="GO:0006633">
    <property type="term" value="P:fatty acid biosynthetic process"/>
    <property type="evidence" value="ECO:0007669"/>
    <property type="project" value="TreeGrafter"/>
</dbReference>
<evidence type="ECO:0000256" key="5">
    <source>
        <dbReference type="ARBA" id="ARBA00022840"/>
    </source>
</evidence>
<dbReference type="GO" id="GO:0015645">
    <property type="term" value="F:fatty acid ligase activity"/>
    <property type="evidence" value="ECO:0007669"/>
    <property type="project" value="TreeGrafter"/>
</dbReference>
<dbReference type="GO" id="GO:0005524">
    <property type="term" value="F:ATP binding"/>
    <property type="evidence" value="ECO:0007669"/>
    <property type="project" value="UniProtKB-KW"/>
</dbReference>
<comment type="similarity">
    <text evidence="1">Belongs to the ATP-dependent AMP-binding enzyme family.</text>
</comment>
<accession>A0A452GQP3</accession>
<reference evidence="6" key="3">
    <citation type="submission" date="2025-09" db="UniProtKB">
        <authorList>
            <consortium name="Ensembl"/>
        </authorList>
    </citation>
    <scope>IDENTIFICATION</scope>
</reference>
<dbReference type="GO" id="GO:0005759">
    <property type="term" value="C:mitochondrial matrix"/>
    <property type="evidence" value="ECO:0007669"/>
    <property type="project" value="TreeGrafter"/>
</dbReference>
<dbReference type="GO" id="GO:0004321">
    <property type="term" value="F:fatty-acyl-CoA synthase activity"/>
    <property type="evidence" value="ECO:0007669"/>
    <property type="project" value="TreeGrafter"/>
</dbReference>
<evidence type="ECO:0000256" key="1">
    <source>
        <dbReference type="ARBA" id="ARBA00006432"/>
    </source>
</evidence>
<dbReference type="Ensembl" id="ENSGAGT00000004999.1">
    <property type="protein sequence ID" value="ENSGAGP00000004257.1"/>
    <property type="gene ID" value="ENSGAGG00000003537.1"/>
</dbReference>